<dbReference type="InterPro" id="IPR046342">
    <property type="entry name" value="CBS_dom_sf"/>
</dbReference>
<keyword evidence="5" id="KW-1185">Reference proteome</keyword>
<dbReference type="Pfam" id="PF00571">
    <property type="entry name" value="CBS"/>
    <property type="match status" value="2"/>
</dbReference>
<dbReference type="AlphaFoldDB" id="A0A7W8G771"/>
<dbReference type="Gene3D" id="3.10.580.10">
    <property type="entry name" value="CBS-domain"/>
    <property type="match status" value="1"/>
</dbReference>
<proteinExistence type="predicted"/>
<comment type="caution">
    <text evidence="4">The sequence shown here is derived from an EMBL/GenBank/DDBJ whole genome shotgun (WGS) entry which is preliminary data.</text>
</comment>
<sequence length="212" mass="23234">MIVRDFMTKNPIYTTPKELISNVKSTMDREQITKVPVLDDSGKLIGVITKTDLKKTMPSNATTLDIYELSYLLSKITVEKVMKTHPITIQKDATIEEAAKIMSEKGISSLIVMDGEVLSGILTKTDLFKAVVDMFGFRYEGVRAEVEANDNPGELAKISKAIADKNGKIVSVITADGSDVSKRIITLKIIGISKETVGEILKTLGADIKDLR</sequence>
<dbReference type="Pfam" id="PF22190">
    <property type="entry name" value="TTHA0829-like_ACT"/>
    <property type="match status" value="1"/>
</dbReference>
<gene>
    <name evidence="4" type="ORF">HNP76_000316</name>
</gene>
<accession>A0A7W8G771</accession>
<feature type="domain" description="CBS" evidence="3">
    <location>
        <begin position="7"/>
        <end position="63"/>
    </location>
</feature>
<dbReference type="PANTHER" id="PTHR43080:SF2">
    <property type="entry name" value="CBS DOMAIN-CONTAINING PROTEIN"/>
    <property type="match status" value="1"/>
</dbReference>
<reference evidence="4 5" key="1">
    <citation type="submission" date="2020-08" db="EMBL/GenBank/DDBJ databases">
        <title>Genomic Encyclopedia of Type Strains, Phase IV (KMG-IV): sequencing the most valuable type-strain genomes for metagenomic binning, comparative biology and taxonomic classification.</title>
        <authorList>
            <person name="Goeker M."/>
        </authorList>
    </citation>
    <scope>NUCLEOTIDE SEQUENCE [LARGE SCALE GENOMIC DNA]</scope>
    <source>
        <strain evidence="4 5">DSM 103462</strain>
    </source>
</reference>
<evidence type="ECO:0000259" key="3">
    <source>
        <dbReference type="PROSITE" id="PS51371"/>
    </source>
</evidence>
<dbReference type="Proteomes" id="UP000518887">
    <property type="component" value="Unassembled WGS sequence"/>
</dbReference>
<evidence type="ECO:0000256" key="1">
    <source>
        <dbReference type="ARBA" id="ARBA00023122"/>
    </source>
</evidence>
<keyword evidence="1 2" id="KW-0129">CBS domain</keyword>
<dbReference type="RefSeq" id="WP_184656788.1">
    <property type="nucleotide sequence ID" value="NZ_JACHFQ010000001.1"/>
</dbReference>
<evidence type="ECO:0000256" key="2">
    <source>
        <dbReference type="PROSITE-ProRule" id="PRU00703"/>
    </source>
</evidence>
<dbReference type="PROSITE" id="PS51371">
    <property type="entry name" value="CBS"/>
    <property type="match status" value="2"/>
</dbReference>
<dbReference type="SUPFAM" id="SSF54631">
    <property type="entry name" value="CBS-domain pair"/>
    <property type="match status" value="1"/>
</dbReference>
<dbReference type="EMBL" id="JACHFQ010000001">
    <property type="protein sequence ID" value="MBB5224976.1"/>
    <property type="molecule type" value="Genomic_DNA"/>
</dbReference>
<feature type="domain" description="CBS" evidence="3">
    <location>
        <begin position="82"/>
        <end position="140"/>
    </location>
</feature>
<dbReference type="InterPro" id="IPR000644">
    <property type="entry name" value="CBS_dom"/>
</dbReference>
<evidence type="ECO:0000313" key="4">
    <source>
        <dbReference type="EMBL" id="MBB5224976.1"/>
    </source>
</evidence>
<protein>
    <submittedName>
        <fullName evidence="4">Acetoin utilization protein AcuB</fullName>
    </submittedName>
</protein>
<dbReference type="PANTHER" id="PTHR43080">
    <property type="entry name" value="CBS DOMAIN-CONTAINING PROTEIN CBSX3, MITOCHONDRIAL"/>
    <property type="match status" value="1"/>
</dbReference>
<dbReference type="InterPro" id="IPR045865">
    <property type="entry name" value="ACT-like_dom_sf"/>
</dbReference>
<organism evidence="4 5">
    <name type="scientific">Treponema ruminis</name>
    <dbReference type="NCBI Taxonomy" id="744515"/>
    <lineage>
        <taxon>Bacteria</taxon>
        <taxon>Pseudomonadati</taxon>
        <taxon>Spirochaetota</taxon>
        <taxon>Spirochaetia</taxon>
        <taxon>Spirochaetales</taxon>
        <taxon>Treponemataceae</taxon>
        <taxon>Treponema</taxon>
    </lineage>
</organism>
<dbReference type="CDD" id="cd04584">
    <property type="entry name" value="CBS_pair_AcuB_like"/>
    <property type="match status" value="1"/>
</dbReference>
<dbReference type="SUPFAM" id="SSF55021">
    <property type="entry name" value="ACT-like"/>
    <property type="match status" value="1"/>
</dbReference>
<evidence type="ECO:0000313" key="5">
    <source>
        <dbReference type="Proteomes" id="UP000518887"/>
    </source>
</evidence>
<dbReference type="InterPro" id="IPR051257">
    <property type="entry name" value="Diverse_CBS-Domain"/>
</dbReference>
<name>A0A7W8G771_9SPIR</name>
<dbReference type="SMART" id="SM00116">
    <property type="entry name" value="CBS"/>
    <property type="match status" value="2"/>
</dbReference>